<name>A0A9P4QA35_9PEZI</name>
<gene>
    <name evidence="11" type="ORF">K431DRAFT_301662</name>
</gene>
<feature type="domain" description="WSC" evidence="10">
    <location>
        <begin position="32"/>
        <end position="121"/>
    </location>
</feature>
<dbReference type="PANTHER" id="PTHR24269:SF23">
    <property type="entry name" value="PLASMA MEMBRANE SENSOR TRANSDUCER (EUROFUNG)"/>
    <property type="match status" value="1"/>
</dbReference>
<reference evidence="11" key="1">
    <citation type="journal article" date="2020" name="Stud. Mycol.">
        <title>101 Dothideomycetes genomes: a test case for predicting lifestyles and emergence of pathogens.</title>
        <authorList>
            <person name="Haridas S."/>
            <person name="Albert R."/>
            <person name="Binder M."/>
            <person name="Bloem J."/>
            <person name="Labutti K."/>
            <person name="Salamov A."/>
            <person name="Andreopoulos B."/>
            <person name="Baker S."/>
            <person name="Barry K."/>
            <person name="Bills G."/>
            <person name="Bluhm B."/>
            <person name="Cannon C."/>
            <person name="Castanera R."/>
            <person name="Culley D."/>
            <person name="Daum C."/>
            <person name="Ezra D."/>
            <person name="Gonzalez J."/>
            <person name="Henrissat B."/>
            <person name="Kuo A."/>
            <person name="Liang C."/>
            <person name="Lipzen A."/>
            <person name="Lutzoni F."/>
            <person name="Magnuson J."/>
            <person name="Mondo S."/>
            <person name="Nolan M."/>
            <person name="Ohm R."/>
            <person name="Pangilinan J."/>
            <person name="Park H.-J."/>
            <person name="Ramirez L."/>
            <person name="Alfaro M."/>
            <person name="Sun H."/>
            <person name="Tritt A."/>
            <person name="Yoshinaga Y."/>
            <person name="Zwiers L.-H."/>
            <person name="Turgeon B."/>
            <person name="Goodwin S."/>
            <person name="Spatafora J."/>
            <person name="Crous P."/>
            <person name="Grigoriev I."/>
        </authorList>
    </citation>
    <scope>NUCLEOTIDE SEQUENCE</scope>
    <source>
        <strain evidence="11">CBS 116435</strain>
    </source>
</reference>
<evidence type="ECO:0000313" key="11">
    <source>
        <dbReference type="EMBL" id="KAF2723407.1"/>
    </source>
</evidence>
<dbReference type="GO" id="GO:0005886">
    <property type="term" value="C:plasma membrane"/>
    <property type="evidence" value="ECO:0007669"/>
    <property type="project" value="TreeGrafter"/>
</dbReference>
<keyword evidence="6" id="KW-0325">Glycoprotein</keyword>
<evidence type="ECO:0000256" key="4">
    <source>
        <dbReference type="ARBA" id="ARBA00022989"/>
    </source>
</evidence>
<dbReference type="OrthoDB" id="2019572at2759"/>
<keyword evidence="3 9" id="KW-0732">Signal</keyword>
<feature type="region of interest" description="Disordered" evidence="7">
    <location>
        <begin position="191"/>
        <end position="219"/>
    </location>
</feature>
<dbReference type="SMART" id="SM00321">
    <property type="entry name" value="WSC"/>
    <property type="match status" value="1"/>
</dbReference>
<organism evidence="11 12">
    <name type="scientific">Polychaeton citri CBS 116435</name>
    <dbReference type="NCBI Taxonomy" id="1314669"/>
    <lineage>
        <taxon>Eukaryota</taxon>
        <taxon>Fungi</taxon>
        <taxon>Dikarya</taxon>
        <taxon>Ascomycota</taxon>
        <taxon>Pezizomycotina</taxon>
        <taxon>Dothideomycetes</taxon>
        <taxon>Dothideomycetidae</taxon>
        <taxon>Capnodiales</taxon>
        <taxon>Capnodiaceae</taxon>
        <taxon>Polychaeton</taxon>
    </lineage>
</organism>
<evidence type="ECO:0000256" key="1">
    <source>
        <dbReference type="ARBA" id="ARBA00004167"/>
    </source>
</evidence>
<evidence type="ECO:0000256" key="6">
    <source>
        <dbReference type="ARBA" id="ARBA00023180"/>
    </source>
</evidence>
<keyword evidence="5 8" id="KW-0472">Membrane</keyword>
<dbReference type="Proteomes" id="UP000799441">
    <property type="component" value="Unassembled WGS sequence"/>
</dbReference>
<evidence type="ECO:0000313" key="12">
    <source>
        <dbReference type="Proteomes" id="UP000799441"/>
    </source>
</evidence>
<feature type="compositionally biased region" description="Low complexity" evidence="7">
    <location>
        <begin position="129"/>
        <end position="153"/>
    </location>
</feature>
<feature type="region of interest" description="Disordered" evidence="7">
    <location>
        <begin position="126"/>
        <end position="153"/>
    </location>
</feature>
<comment type="caution">
    <text evidence="11">The sequence shown here is derived from an EMBL/GenBank/DDBJ whole genome shotgun (WGS) entry which is preliminary data.</text>
</comment>
<evidence type="ECO:0000256" key="2">
    <source>
        <dbReference type="ARBA" id="ARBA00022692"/>
    </source>
</evidence>
<dbReference type="EMBL" id="MU003776">
    <property type="protein sequence ID" value="KAF2723407.1"/>
    <property type="molecule type" value="Genomic_DNA"/>
</dbReference>
<evidence type="ECO:0000256" key="9">
    <source>
        <dbReference type="SAM" id="SignalP"/>
    </source>
</evidence>
<evidence type="ECO:0000256" key="3">
    <source>
        <dbReference type="ARBA" id="ARBA00022729"/>
    </source>
</evidence>
<evidence type="ECO:0000256" key="7">
    <source>
        <dbReference type="SAM" id="MobiDB-lite"/>
    </source>
</evidence>
<keyword evidence="4 8" id="KW-1133">Transmembrane helix</keyword>
<dbReference type="PANTHER" id="PTHR24269">
    <property type="entry name" value="KREMEN PROTEIN"/>
    <property type="match status" value="1"/>
</dbReference>
<dbReference type="InterPro" id="IPR002889">
    <property type="entry name" value="WSC_carb-bd"/>
</dbReference>
<feature type="transmembrane region" description="Helical" evidence="8">
    <location>
        <begin position="225"/>
        <end position="247"/>
    </location>
</feature>
<comment type="subcellular location">
    <subcellularLocation>
        <location evidence="1">Membrane</location>
        <topology evidence="1">Single-pass membrane protein</topology>
    </subcellularLocation>
</comment>
<accession>A0A9P4QA35</accession>
<feature type="compositionally biased region" description="Low complexity" evidence="7">
    <location>
        <begin position="198"/>
        <end position="211"/>
    </location>
</feature>
<dbReference type="InterPro" id="IPR051836">
    <property type="entry name" value="Kremen_rcpt"/>
</dbReference>
<sequence length="329" mass="33303">MIQTSHIRAAFAAAALLAVGHAAPSPQAAAGTLAYKGCYSSSSGMSDIGSYTWQSSGYCQKQCTGQNQAVMALSAGSDCSCGGELPPSSALVDDSKCSINCNGWPDDKCGGSGFYSVYLTGTSDDVPTAGGSSDSNSGSGSSDTSNSATSAAAAAPITTQPVAAVSPSPTATQAPSIITSVAPGRTVVITQPAAAENTAPVSTTTSTPTPEAAEKKKGSNNTAGIAAGVVVGVIAVAAIAGGLFFFLRHKRRQQQEEENKKTQVSDFMRAGNANGMTYEHKSPGTAGGWSTLSDSRLDPELANGRRNSVGSIADDQDYSRRILRVANPS</sequence>
<evidence type="ECO:0000256" key="8">
    <source>
        <dbReference type="SAM" id="Phobius"/>
    </source>
</evidence>
<keyword evidence="2 8" id="KW-0812">Transmembrane</keyword>
<keyword evidence="12" id="KW-1185">Reference proteome</keyword>
<dbReference type="Pfam" id="PF01822">
    <property type="entry name" value="WSC"/>
    <property type="match status" value="1"/>
</dbReference>
<protein>
    <submittedName>
        <fullName evidence="11">WSC-domain-containing protein</fullName>
    </submittedName>
</protein>
<dbReference type="AlphaFoldDB" id="A0A9P4QA35"/>
<feature type="chain" id="PRO_5040471901" evidence="9">
    <location>
        <begin position="23"/>
        <end position="329"/>
    </location>
</feature>
<dbReference type="PROSITE" id="PS51212">
    <property type="entry name" value="WSC"/>
    <property type="match status" value="1"/>
</dbReference>
<proteinExistence type="predicted"/>
<evidence type="ECO:0000256" key="5">
    <source>
        <dbReference type="ARBA" id="ARBA00023136"/>
    </source>
</evidence>
<feature type="signal peptide" evidence="9">
    <location>
        <begin position="1"/>
        <end position="22"/>
    </location>
</feature>
<evidence type="ECO:0000259" key="10">
    <source>
        <dbReference type="PROSITE" id="PS51212"/>
    </source>
</evidence>
<feature type="region of interest" description="Disordered" evidence="7">
    <location>
        <begin position="277"/>
        <end position="313"/>
    </location>
</feature>